<feature type="chain" id="PRO_5004165882" evidence="1">
    <location>
        <begin position="23"/>
        <end position="94"/>
    </location>
</feature>
<evidence type="ECO:0000256" key="1">
    <source>
        <dbReference type="SAM" id="SignalP"/>
    </source>
</evidence>
<accession>Q07KS0</accession>
<evidence type="ECO:0000313" key="2">
    <source>
        <dbReference type="EMBL" id="ABJ07464.1"/>
    </source>
</evidence>
<dbReference type="OrthoDB" id="8457022at2"/>
<dbReference type="EMBL" id="CP000463">
    <property type="protein sequence ID" value="ABJ07464.1"/>
    <property type="molecule type" value="Genomic_DNA"/>
</dbReference>
<keyword evidence="1" id="KW-0732">Signal</keyword>
<feature type="signal peptide" evidence="1">
    <location>
        <begin position="1"/>
        <end position="22"/>
    </location>
</feature>
<dbReference type="NCBIfam" id="NF047412">
    <property type="entry name" value="sig_GCG_CRPN_rpt"/>
    <property type="match status" value="1"/>
</dbReference>
<sequence length="94" mass="9856">MKSLFAAAVLAATLAGAGAASAMPMAPLGASDSADVIQVAQGCGPGWARGPYGRCRPMGRPMYAPRPMYRAPVVVAPRRVCPPGFYWRGGRCFR</sequence>
<dbReference type="HOGENOM" id="CLU_181309_0_0_5"/>
<gene>
    <name evidence="2" type="ordered locus">RPE_3534</name>
</gene>
<protein>
    <submittedName>
        <fullName evidence="2">Uncharacterized protein</fullName>
    </submittedName>
</protein>
<organism evidence="2">
    <name type="scientific">Rhodopseudomonas palustris (strain BisA53)</name>
    <dbReference type="NCBI Taxonomy" id="316055"/>
    <lineage>
        <taxon>Bacteria</taxon>
        <taxon>Pseudomonadati</taxon>
        <taxon>Pseudomonadota</taxon>
        <taxon>Alphaproteobacteria</taxon>
        <taxon>Hyphomicrobiales</taxon>
        <taxon>Nitrobacteraceae</taxon>
        <taxon>Rhodopseudomonas</taxon>
    </lineage>
</organism>
<dbReference type="KEGG" id="rpe:RPE_3534"/>
<proteinExistence type="predicted"/>
<dbReference type="AlphaFoldDB" id="Q07KS0"/>
<reference evidence="2" key="1">
    <citation type="submission" date="2006-09" db="EMBL/GenBank/DDBJ databases">
        <title>Complete sequence of Rhodopseudomonas palustris BisA53.</title>
        <authorList>
            <consortium name="US DOE Joint Genome Institute"/>
            <person name="Copeland A."/>
            <person name="Lucas S."/>
            <person name="Lapidus A."/>
            <person name="Barry K."/>
            <person name="Detter J.C."/>
            <person name="Glavina del Rio T."/>
            <person name="Hammon N."/>
            <person name="Israni S."/>
            <person name="Dalin E."/>
            <person name="Tice H."/>
            <person name="Pitluck S."/>
            <person name="Chain P."/>
            <person name="Malfatti S."/>
            <person name="Shin M."/>
            <person name="Vergez L."/>
            <person name="Schmutz J."/>
            <person name="Larimer F."/>
            <person name="Land M."/>
            <person name="Hauser L."/>
            <person name="Pelletier D.A."/>
            <person name="Kyrpides N."/>
            <person name="Kim E."/>
            <person name="Harwood C.S."/>
            <person name="Oda Y."/>
            <person name="Richardson P."/>
        </authorList>
    </citation>
    <scope>NUCLEOTIDE SEQUENCE [LARGE SCALE GENOMIC DNA]</scope>
    <source>
        <strain evidence="2">BisA53</strain>
    </source>
</reference>
<dbReference type="InterPro" id="IPR058110">
    <property type="entry name" value="GCG_CRPN_dom"/>
</dbReference>
<dbReference type="eggNOG" id="ENOG50346ZZ">
    <property type="taxonomic scope" value="Bacteria"/>
</dbReference>
<name>Q07KS0_RHOP5</name>